<dbReference type="RefSeq" id="WP_061460038.1">
    <property type="nucleotide sequence ID" value="NZ_FOLZ01000002.1"/>
</dbReference>
<dbReference type="EMBL" id="LQXV01000244">
    <property type="protein sequence ID" value="KXU06725.1"/>
    <property type="molecule type" value="Genomic_DNA"/>
</dbReference>
<keyword evidence="6" id="KW-1185">Reference proteome</keyword>
<keyword evidence="1" id="KW-0472">Membrane</keyword>
<keyword evidence="1" id="KW-1133">Transmembrane helix</keyword>
<organism evidence="2 5">
    <name type="scientific">Streptococcus gallolyticus</name>
    <dbReference type="NCBI Taxonomy" id="315405"/>
    <lineage>
        <taxon>Bacteria</taxon>
        <taxon>Bacillati</taxon>
        <taxon>Bacillota</taxon>
        <taxon>Bacilli</taxon>
        <taxon>Lactobacillales</taxon>
        <taxon>Streptococcaceae</taxon>
        <taxon>Streptococcus</taxon>
    </lineage>
</organism>
<sequence length="166" mass="18400">MKNDTKKFKWILNFVNFLYGVNILGMIALVLGGLVVFVLKGNSPFKVHEFGNGWSFTFISGSVAISSFLTMAYSMIMMILILGTIRKFLKNLINEQIFIKENVTLAKRASLFLLLASFDGGAEAVLAVNGSGFINLTFVFAALLIWVFAKLLEKAVVIAEENEFTI</sequence>
<evidence type="ECO:0000313" key="5">
    <source>
        <dbReference type="Proteomes" id="UP000071927"/>
    </source>
</evidence>
<protein>
    <submittedName>
        <fullName evidence="3">DUF2975 domain-containing protein</fullName>
    </submittedName>
</protein>
<keyword evidence="1" id="KW-0812">Transmembrane</keyword>
<dbReference type="EMBL" id="SVAF01000006">
    <property type="protein sequence ID" value="MBE6164356.1"/>
    <property type="molecule type" value="Genomic_DNA"/>
</dbReference>
<evidence type="ECO:0000313" key="4">
    <source>
        <dbReference type="EMBL" id="SFU45635.1"/>
    </source>
</evidence>
<reference evidence="2 5" key="1">
    <citation type="submission" date="2016-01" db="EMBL/GenBank/DDBJ databases">
        <title>Highly variable Streptococcus oralis are common among viridans streptococci isolated from primates.</title>
        <authorList>
            <person name="Denapaite D."/>
            <person name="Rieger M."/>
            <person name="Koendgen S."/>
            <person name="Brueckner R."/>
            <person name="Ochigava I."/>
            <person name="Kappeler P."/>
            <person name="Maetz-Rensing K."/>
            <person name="Leendertz F."/>
            <person name="Hakenbeck R."/>
        </authorList>
    </citation>
    <scope>NUCLEOTIDE SEQUENCE [LARGE SCALE GENOMIC DNA]</scope>
    <source>
        <strain evidence="2 5">DD03</strain>
    </source>
</reference>
<evidence type="ECO:0000313" key="6">
    <source>
        <dbReference type="Proteomes" id="UP000183629"/>
    </source>
</evidence>
<proteinExistence type="predicted"/>
<dbReference type="EMBL" id="FPBN01000002">
    <property type="protein sequence ID" value="SFU45635.1"/>
    <property type="molecule type" value="Genomic_DNA"/>
</dbReference>
<evidence type="ECO:0000313" key="3">
    <source>
        <dbReference type="EMBL" id="MBE6164356.1"/>
    </source>
</evidence>
<feature type="transmembrane region" description="Helical" evidence="1">
    <location>
        <begin position="12"/>
        <end position="39"/>
    </location>
</feature>
<evidence type="ECO:0000313" key="2">
    <source>
        <dbReference type="EMBL" id="KXU06725.1"/>
    </source>
</evidence>
<dbReference type="PATRIC" id="fig|315405.12.peg.1613"/>
<evidence type="ECO:0000256" key="1">
    <source>
        <dbReference type="SAM" id="Phobius"/>
    </source>
</evidence>
<dbReference type="Proteomes" id="UP000700800">
    <property type="component" value="Unassembled WGS sequence"/>
</dbReference>
<reference evidence="3" key="4">
    <citation type="submission" date="2019-04" db="EMBL/GenBank/DDBJ databases">
        <title>Evolution of Biomass-Degrading Anaerobic Consortia Revealed by Metagenomics.</title>
        <authorList>
            <person name="Peng X."/>
        </authorList>
    </citation>
    <scope>NUCLEOTIDE SEQUENCE</scope>
    <source>
        <strain evidence="3">SIG195</strain>
    </source>
</reference>
<name>A0A139QW96_9STRE</name>
<feature type="transmembrane region" description="Helical" evidence="1">
    <location>
        <begin position="59"/>
        <end position="85"/>
    </location>
</feature>
<reference evidence="4" key="2">
    <citation type="submission" date="2016-10" db="EMBL/GenBank/DDBJ databases">
        <authorList>
            <person name="de Groot N.N."/>
        </authorList>
    </citation>
    <scope>NUCLEOTIDE SEQUENCE [LARGE SCALE GENOMIC DNA]</scope>
    <source>
        <strain evidence="4">LMG 15572</strain>
    </source>
</reference>
<feature type="transmembrane region" description="Helical" evidence="1">
    <location>
        <begin position="133"/>
        <end position="152"/>
    </location>
</feature>
<dbReference type="Proteomes" id="UP000071927">
    <property type="component" value="Unassembled WGS sequence"/>
</dbReference>
<dbReference type="AlphaFoldDB" id="A0A139QW96"/>
<dbReference type="Proteomes" id="UP000183629">
    <property type="component" value="Unassembled WGS sequence"/>
</dbReference>
<reference evidence="6" key="3">
    <citation type="submission" date="2016-10" db="EMBL/GenBank/DDBJ databases">
        <authorList>
            <person name="Varghese N."/>
            <person name="Submissions S."/>
        </authorList>
    </citation>
    <scope>NUCLEOTIDE SEQUENCE [LARGE SCALE GENOMIC DNA]</scope>
    <source>
        <strain evidence="6">LMG 15572</strain>
    </source>
</reference>
<accession>A0A139QW96</accession>
<gene>
    <name evidence="3" type="ORF">E7156_03420</name>
    <name evidence="4" type="ORF">SAMN05660328_10243</name>
    <name evidence="2" type="ORF">SGADD03_01373</name>
</gene>